<name>A0A162CQT0_9BACI</name>
<sequence length="620" mass="69580">MKYTITILTAVLLFLSIFSTPLVLAETLDDTTPSGVSFEDLDIFINEYVDEYIGETLTGASVILLKNGEVVFSKGYGLADMDNGKEVDPDTTLMEWGSVSKVVTWIAVMQLVEEGKIDLNEDISTYLPDSFLTKLSYSEPITMYHLMHHTAGFEEYLFDLGYSDPTEIVSLKEGLIKTEPNQVYPPGEVVAYSNYSTALAGYIVELLSGQSFDEYVKDHIFEPLGMDTTEYNVVNHEEMAKGYVQTGPGQFQEYQPFFMSLYPAGALSGSAMDLAKLASALTNQEEALTLFKDIETLNTFLTTSYSPVEGFAINAHGLWEYKGNYRGLGHGGNTDAFSANFHLVPEQQFSIVILTNQAGEIDVSIGLIEALVTEMDHSIDSNEGFEASSVEGTYLSGRRTHNSFINLYYYLIPLKVTSLNDNEINVSLAGMNATYVQTQPYLYEMVTGAPFYHTMKEIYFHVENGHVSKISAPISDYLPLPQSKASLYIQAVLFVICSVYFLLSPFVLIVRWIVSKIRREKVFKTVKWSTFIQLSGFGMLVNTIVLIIRMLSNFSRSYSDIKVHFIINYLFTGLITLSIILLSIYAVRNTLTKGQKFRSLISIVMAIMFLLLLMTWSFYQ</sequence>
<dbReference type="PANTHER" id="PTHR46825:SF9">
    <property type="entry name" value="BETA-LACTAMASE-RELATED DOMAIN-CONTAINING PROTEIN"/>
    <property type="match status" value="1"/>
</dbReference>
<dbReference type="SUPFAM" id="SSF56601">
    <property type="entry name" value="beta-lactamase/transpeptidase-like"/>
    <property type="match status" value="1"/>
</dbReference>
<dbReference type="RefSeq" id="WP_061950229.1">
    <property type="nucleotide sequence ID" value="NZ_LTAO01000039.1"/>
</dbReference>
<evidence type="ECO:0000256" key="1">
    <source>
        <dbReference type="SAM" id="Phobius"/>
    </source>
</evidence>
<protein>
    <recommendedName>
        <fullName evidence="3">Beta-lactamase-related domain-containing protein</fullName>
    </recommendedName>
</protein>
<keyword evidence="1" id="KW-0472">Membrane</keyword>
<evidence type="ECO:0000256" key="2">
    <source>
        <dbReference type="SAM" id="SignalP"/>
    </source>
</evidence>
<accession>A0A162CQT0</accession>
<feature type="transmembrane region" description="Helical" evidence="1">
    <location>
        <begin position="487"/>
        <end position="510"/>
    </location>
</feature>
<feature type="signal peptide" evidence="2">
    <location>
        <begin position="1"/>
        <end position="25"/>
    </location>
</feature>
<gene>
    <name evidence="4" type="ORF">AZF04_13280</name>
</gene>
<evidence type="ECO:0000313" key="5">
    <source>
        <dbReference type="Proteomes" id="UP000075806"/>
    </source>
</evidence>
<feature type="transmembrane region" description="Helical" evidence="1">
    <location>
        <begin position="531"/>
        <end position="551"/>
    </location>
</feature>
<feature type="transmembrane region" description="Helical" evidence="1">
    <location>
        <begin position="563"/>
        <end position="587"/>
    </location>
</feature>
<dbReference type="InterPro" id="IPR050491">
    <property type="entry name" value="AmpC-like"/>
</dbReference>
<keyword evidence="2" id="KW-0732">Signal</keyword>
<feature type="domain" description="Beta-lactamase-related" evidence="3">
    <location>
        <begin position="53"/>
        <end position="360"/>
    </location>
</feature>
<dbReference type="EMBL" id="LTAO01000039">
    <property type="protein sequence ID" value="KYG26052.1"/>
    <property type="molecule type" value="Genomic_DNA"/>
</dbReference>
<keyword evidence="1" id="KW-1133">Transmembrane helix</keyword>
<dbReference type="PANTHER" id="PTHR46825">
    <property type="entry name" value="D-ALANYL-D-ALANINE-CARBOXYPEPTIDASE/ENDOPEPTIDASE AMPH"/>
    <property type="match status" value="1"/>
</dbReference>
<dbReference type="STRING" id="519424.AZF04_13280"/>
<feature type="transmembrane region" description="Helical" evidence="1">
    <location>
        <begin position="599"/>
        <end position="619"/>
    </location>
</feature>
<evidence type="ECO:0000313" key="4">
    <source>
        <dbReference type="EMBL" id="KYG26052.1"/>
    </source>
</evidence>
<reference evidence="4" key="1">
    <citation type="submission" date="2016-02" db="EMBL/GenBank/DDBJ databases">
        <title>Genome sequence of Bacillus trypoxylicola KCTC 13244(T).</title>
        <authorList>
            <person name="Jeong H."/>
            <person name="Park S.-H."/>
            <person name="Choi S.-K."/>
        </authorList>
    </citation>
    <scope>NUCLEOTIDE SEQUENCE [LARGE SCALE GENOMIC DNA]</scope>
    <source>
        <strain evidence="4">KCTC 13244</strain>
    </source>
</reference>
<dbReference type="InterPro" id="IPR001466">
    <property type="entry name" value="Beta-lactam-related"/>
</dbReference>
<dbReference type="InterPro" id="IPR012338">
    <property type="entry name" value="Beta-lactam/transpept-like"/>
</dbReference>
<comment type="caution">
    <text evidence="4">The sequence shown here is derived from an EMBL/GenBank/DDBJ whole genome shotgun (WGS) entry which is preliminary data.</text>
</comment>
<organism evidence="4 5">
    <name type="scientific">Alkalihalobacillus trypoxylicola</name>
    <dbReference type="NCBI Taxonomy" id="519424"/>
    <lineage>
        <taxon>Bacteria</taxon>
        <taxon>Bacillati</taxon>
        <taxon>Bacillota</taxon>
        <taxon>Bacilli</taxon>
        <taxon>Bacillales</taxon>
        <taxon>Bacillaceae</taxon>
        <taxon>Alkalihalobacillus</taxon>
    </lineage>
</organism>
<dbReference type="Pfam" id="PF00144">
    <property type="entry name" value="Beta-lactamase"/>
    <property type="match status" value="1"/>
</dbReference>
<keyword evidence="1" id="KW-0812">Transmembrane</keyword>
<dbReference type="AlphaFoldDB" id="A0A162CQT0"/>
<dbReference type="Gene3D" id="3.40.710.10">
    <property type="entry name" value="DD-peptidase/beta-lactamase superfamily"/>
    <property type="match status" value="1"/>
</dbReference>
<dbReference type="Proteomes" id="UP000075806">
    <property type="component" value="Unassembled WGS sequence"/>
</dbReference>
<feature type="chain" id="PRO_5007832796" description="Beta-lactamase-related domain-containing protein" evidence="2">
    <location>
        <begin position="26"/>
        <end position="620"/>
    </location>
</feature>
<keyword evidence="5" id="KW-1185">Reference proteome</keyword>
<proteinExistence type="predicted"/>
<dbReference type="OrthoDB" id="846150at2"/>
<evidence type="ECO:0000259" key="3">
    <source>
        <dbReference type="Pfam" id="PF00144"/>
    </source>
</evidence>